<keyword evidence="2" id="KW-1185">Reference proteome</keyword>
<name>A0ABZ0HP26_9HYPH</name>
<evidence type="ECO:0000313" key="2">
    <source>
        <dbReference type="Proteomes" id="UP001626536"/>
    </source>
</evidence>
<proteinExistence type="predicted"/>
<reference evidence="1 2" key="1">
    <citation type="submission" date="2023-10" db="EMBL/GenBank/DDBJ databases">
        <title>Novel methanotroph of the genus Methylocapsa from a subarctic wetland.</title>
        <authorList>
            <person name="Belova S.E."/>
            <person name="Oshkin I.Y."/>
            <person name="Miroshnikov K."/>
            <person name="Dedysh S.N."/>
        </authorList>
    </citation>
    <scope>NUCLEOTIDE SEQUENCE [LARGE SCALE GENOMIC DNA]</scope>
    <source>
        <strain evidence="1 2">RX1</strain>
    </source>
</reference>
<dbReference type="RefSeq" id="WP_407338487.1">
    <property type="nucleotide sequence ID" value="NZ_CP136862.1"/>
</dbReference>
<sequence length="118" mass="12500">MRQIYEGKTSSGMAAETGCHAEIISDGKRAVLSLFNIATQTWSMSIVDTADKLASNAACVAFAIGAASAPQEQGTVTEDGDEEYFERCLALEEALKAAAAEKGVDVDDEEDDADNDFL</sequence>
<evidence type="ECO:0000313" key="1">
    <source>
        <dbReference type="EMBL" id="WOJ89047.1"/>
    </source>
</evidence>
<organism evidence="1 2">
    <name type="scientific">Methylocapsa polymorpha</name>
    <dbReference type="NCBI Taxonomy" id="3080828"/>
    <lineage>
        <taxon>Bacteria</taxon>
        <taxon>Pseudomonadati</taxon>
        <taxon>Pseudomonadota</taxon>
        <taxon>Alphaproteobacteria</taxon>
        <taxon>Hyphomicrobiales</taxon>
        <taxon>Beijerinckiaceae</taxon>
        <taxon>Methylocapsa</taxon>
    </lineage>
</organism>
<protein>
    <submittedName>
        <fullName evidence="1">Uncharacterized protein</fullName>
    </submittedName>
</protein>
<accession>A0ABZ0HP26</accession>
<dbReference type="EMBL" id="CP136862">
    <property type="protein sequence ID" value="WOJ89047.1"/>
    <property type="molecule type" value="Genomic_DNA"/>
</dbReference>
<dbReference type="Proteomes" id="UP001626536">
    <property type="component" value="Chromosome"/>
</dbReference>
<gene>
    <name evidence="1" type="ORF">RZS28_14725</name>
</gene>